<comment type="caution">
    <text evidence="2">The sequence shown here is derived from an EMBL/GenBank/DDBJ whole genome shotgun (WGS) entry which is preliminary data.</text>
</comment>
<dbReference type="Pfam" id="PF03548">
    <property type="entry name" value="LolA"/>
    <property type="match status" value="1"/>
</dbReference>
<proteinExistence type="predicted"/>
<accession>A0A7V2AYM0</accession>
<dbReference type="AlphaFoldDB" id="A0A7V2AYM0"/>
<reference evidence="2" key="1">
    <citation type="journal article" date="2020" name="mSystems">
        <title>Genome- and Community-Level Interaction Insights into Carbon Utilization and Element Cycling Functions of Hydrothermarchaeota in Hydrothermal Sediment.</title>
        <authorList>
            <person name="Zhou Z."/>
            <person name="Liu Y."/>
            <person name="Xu W."/>
            <person name="Pan J."/>
            <person name="Luo Z.H."/>
            <person name="Li M."/>
        </authorList>
    </citation>
    <scope>NUCLEOTIDE SEQUENCE [LARGE SCALE GENOMIC DNA]</scope>
    <source>
        <strain evidence="2">SpSt-143</strain>
    </source>
</reference>
<name>A0A7V2AYM0_RHOMR</name>
<keyword evidence="2" id="KW-0449">Lipoprotein</keyword>
<dbReference type="PANTHER" id="PTHR35869">
    <property type="entry name" value="OUTER-MEMBRANE LIPOPROTEIN CARRIER PROTEIN"/>
    <property type="match status" value="1"/>
</dbReference>
<gene>
    <name evidence="2" type="ORF">ENO59_00750</name>
</gene>
<dbReference type="Gene3D" id="2.50.20.10">
    <property type="entry name" value="Lipoprotein localisation LolA/LolB/LppX"/>
    <property type="match status" value="1"/>
</dbReference>
<protein>
    <submittedName>
        <fullName evidence="2">Outer membrane lipoprotein carrier protein LolA</fullName>
    </submittedName>
</protein>
<dbReference type="SUPFAM" id="SSF89392">
    <property type="entry name" value="Prokaryotic lipoproteins and lipoprotein localization factors"/>
    <property type="match status" value="1"/>
</dbReference>
<evidence type="ECO:0000313" key="2">
    <source>
        <dbReference type="EMBL" id="HER95041.1"/>
    </source>
</evidence>
<sequence>MFRYNSFRYRHNRGLWVLFGLVLLYTLPLQAQSPARQVMERLRERYAQLKALQASFIQITQTPYANGGDTLKGTLLLSGDRYRIETPRQLLVTDGQTTWVYLPETRQVVMNRYVVDETAFSLHEFLVRYPERYNVEGGETVRYQGERHYRLRLRPRQRDAAVQEVTLWVRDRDLAITRLEVRDVNETHLTFMLTDIRFNPVVPNDAFTFHPPSGVEIVDLRE</sequence>
<dbReference type="CDD" id="cd16325">
    <property type="entry name" value="LolA"/>
    <property type="match status" value="1"/>
</dbReference>
<dbReference type="EMBL" id="DSGB01000001">
    <property type="protein sequence ID" value="HER95041.1"/>
    <property type="molecule type" value="Genomic_DNA"/>
</dbReference>
<organism evidence="2">
    <name type="scientific">Rhodothermus marinus</name>
    <name type="common">Rhodothermus obamensis</name>
    <dbReference type="NCBI Taxonomy" id="29549"/>
    <lineage>
        <taxon>Bacteria</taxon>
        <taxon>Pseudomonadati</taxon>
        <taxon>Rhodothermota</taxon>
        <taxon>Rhodothermia</taxon>
        <taxon>Rhodothermales</taxon>
        <taxon>Rhodothermaceae</taxon>
        <taxon>Rhodothermus</taxon>
    </lineage>
</organism>
<keyword evidence="1" id="KW-0732">Signal</keyword>
<evidence type="ECO:0000256" key="1">
    <source>
        <dbReference type="ARBA" id="ARBA00022729"/>
    </source>
</evidence>
<dbReference type="InterPro" id="IPR004564">
    <property type="entry name" value="OM_lipoprot_carrier_LolA-like"/>
</dbReference>
<dbReference type="PANTHER" id="PTHR35869:SF1">
    <property type="entry name" value="OUTER-MEMBRANE LIPOPROTEIN CARRIER PROTEIN"/>
    <property type="match status" value="1"/>
</dbReference>
<dbReference type="InterPro" id="IPR029046">
    <property type="entry name" value="LolA/LolB/LppX"/>
</dbReference>